<proteinExistence type="predicted"/>
<dbReference type="EnsemblMetazoa" id="XM_022797631">
    <property type="protein sequence ID" value="XP_022653366"/>
    <property type="gene ID" value="LOC111247078"/>
</dbReference>
<protein>
    <recommendedName>
        <fullName evidence="3">RING-type domain-containing protein</fullName>
    </recommendedName>
</protein>
<accession>A0A7M7JK06</accession>
<evidence type="ECO:0000313" key="2">
    <source>
        <dbReference type="Proteomes" id="UP000594260"/>
    </source>
</evidence>
<dbReference type="Gene3D" id="2.60.210.10">
    <property type="entry name" value="Apoptosis, Tumor Necrosis Factor Receptor Associated Protein 2, Chain A"/>
    <property type="match status" value="1"/>
</dbReference>
<evidence type="ECO:0008006" key="3">
    <source>
        <dbReference type="Google" id="ProtNLM"/>
    </source>
</evidence>
<dbReference type="InterPro" id="IPR008974">
    <property type="entry name" value="TRAF-like"/>
</dbReference>
<sequence length="385" mass="43090">MAAVPVPGGGILRFRDFPRHLHPGPQGLFTNPSANAVDLVSARGMNHLLSSCQKCGYVCPRHLLLLCGHILCEDCVLYARSSDLGGSQTTENGDSLDTGNEQGVTKRLRVQCGMCAEQTIAHMRHIDPFVLESVRLFCHCGYQGTLEQLSSHRWTCNVVREPLSTAKPDHSPVAAIDPQDIKKSIIEEAKRIYRTSTTDSTVQELESSLAQKVDQAVLTAQLHSLKVDLHRFVIEHRSCNELFWFNVKELIEEHDSMHKDIYSQTQSRLIAGYPVEVIISVETVETCKCFGVYVGPCSLPHSAEWPMKKKIILRIYDDNGYTFGEFSFNTTSENSRKSFEKPESQGHISRWGKRGGMCPIGDLARAMFYEKQNGMVCIGVEVKPF</sequence>
<keyword evidence="2" id="KW-1185">Reference proteome</keyword>
<dbReference type="KEGG" id="vde:111247078"/>
<dbReference type="Proteomes" id="UP000594260">
    <property type="component" value="Unplaced"/>
</dbReference>
<dbReference type="RefSeq" id="XP_022653366.1">
    <property type="nucleotide sequence ID" value="XM_022797631.1"/>
</dbReference>
<name>A0A7M7JK06_VARDE</name>
<evidence type="ECO:0000313" key="1">
    <source>
        <dbReference type="EnsemblMetazoa" id="XP_022653366"/>
    </source>
</evidence>
<organism evidence="1 2">
    <name type="scientific">Varroa destructor</name>
    <name type="common">Honeybee mite</name>
    <dbReference type="NCBI Taxonomy" id="109461"/>
    <lineage>
        <taxon>Eukaryota</taxon>
        <taxon>Metazoa</taxon>
        <taxon>Ecdysozoa</taxon>
        <taxon>Arthropoda</taxon>
        <taxon>Chelicerata</taxon>
        <taxon>Arachnida</taxon>
        <taxon>Acari</taxon>
        <taxon>Parasitiformes</taxon>
        <taxon>Mesostigmata</taxon>
        <taxon>Gamasina</taxon>
        <taxon>Dermanyssoidea</taxon>
        <taxon>Varroidae</taxon>
        <taxon>Varroa</taxon>
    </lineage>
</organism>
<dbReference type="GeneID" id="111247078"/>
<dbReference type="AlphaFoldDB" id="A0A7M7JK06"/>
<reference evidence="1" key="1">
    <citation type="submission" date="2021-01" db="UniProtKB">
        <authorList>
            <consortium name="EnsemblMetazoa"/>
        </authorList>
    </citation>
    <scope>IDENTIFICATION</scope>
</reference>
<dbReference type="InParanoid" id="A0A7M7JK06"/>